<accession>A0A9N9R6G5</accession>
<comment type="catalytic activity">
    <reaction evidence="4">
        <text>a long-chain fatty acyl-CoA + 2 NADPH + 2 H(+) = a long-chain primary fatty alcohol + 2 NADP(+) + CoA</text>
        <dbReference type="Rhea" id="RHEA:52716"/>
        <dbReference type="ChEBI" id="CHEBI:15378"/>
        <dbReference type="ChEBI" id="CHEBI:57287"/>
        <dbReference type="ChEBI" id="CHEBI:57783"/>
        <dbReference type="ChEBI" id="CHEBI:58349"/>
        <dbReference type="ChEBI" id="CHEBI:77396"/>
        <dbReference type="ChEBI" id="CHEBI:83139"/>
        <dbReference type="EC" id="1.2.1.84"/>
    </reaction>
</comment>
<dbReference type="GO" id="GO:0035336">
    <property type="term" value="P:long-chain fatty-acyl-CoA metabolic process"/>
    <property type="evidence" value="ECO:0007669"/>
    <property type="project" value="TreeGrafter"/>
</dbReference>
<dbReference type="InterPro" id="IPR036291">
    <property type="entry name" value="NAD(P)-bd_dom_sf"/>
</dbReference>
<keyword evidence="3 4" id="KW-0443">Lipid metabolism</keyword>
<dbReference type="OrthoDB" id="429813at2759"/>
<proteinExistence type="inferred from homology"/>
<comment type="similarity">
    <text evidence="1 4">Belongs to the fatty acyl-CoA reductase family.</text>
</comment>
<organism evidence="7 8">
    <name type="scientific">Diatraea saccharalis</name>
    <name type="common">sugarcane borer</name>
    <dbReference type="NCBI Taxonomy" id="40085"/>
    <lineage>
        <taxon>Eukaryota</taxon>
        <taxon>Metazoa</taxon>
        <taxon>Ecdysozoa</taxon>
        <taxon>Arthropoda</taxon>
        <taxon>Hexapoda</taxon>
        <taxon>Insecta</taxon>
        <taxon>Pterygota</taxon>
        <taxon>Neoptera</taxon>
        <taxon>Endopterygota</taxon>
        <taxon>Lepidoptera</taxon>
        <taxon>Glossata</taxon>
        <taxon>Ditrysia</taxon>
        <taxon>Pyraloidea</taxon>
        <taxon>Crambidae</taxon>
        <taxon>Crambinae</taxon>
        <taxon>Diatraea</taxon>
    </lineage>
</organism>
<evidence type="ECO:0000313" key="7">
    <source>
        <dbReference type="EMBL" id="CAG9791123.1"/>
    </source>
</evidence>
<evidence type="ECO:0000256" key="1">
    <source>
        <dbReference type="ARBA" id="ARBA00005928"/>
    </source>
</evidence>
<dbReference type="Pfam" id="PF03015">
    <property type="entry name" value="Sterile"/>
    <property type="match status" value="1"/>
</dbReference>
<keyword evidence="4" id="KW-0521">NADP</keyword>
<evidence type="ECO:0000256" key="3">
    <source>
        <dbReference type="ARBA" id="ARBA00023098"/>
    </source>
</evidence>
<dbReference type="SUPFAM" id="SSF51735">
    <property type="entry name" value="NAD(P)-binding Rossmann-fold domains"/>
    <property type="match status" value="1"/>
</dbReference>
<reference evidence="7" key="2">
    <citation type="submission" date="2022-10" db="EMBL/GenBank/DDBJ databases">
        <authorList>
            <consortium name="ENA_rothamsted_submissions"/>
            <consortium name="culmorum"/>
            <person name="King R."/>
        </authorList>
    </citation>
    <scope>NUCLEOTIDE SEQUENCE</scope>
</reference>
<keyword evidence="2 4" id="KW-0444">Lipid biosynthesis</keyword>
<dbReference type="EC" id="1.2.1.84" evidence="4"/>
<evidence type="ECO:0000256" key="4">
    <source>
        <dbReference type="RuleBase" id="RU363097"/>
    </source>
</evidence>
<feature type="domain" description="Fatty acyl-CoA reductase C-terminal" evidence="5">
    <location>
        <begin position="240"/>
        <end position="332"/>
    </location>
</feature>
<evidence type="ECO:0000259" key="5">
    <source>
        <dbReference type="Pfam" id="PF03015"/>
    </source>
</evidence>
<dbReference type="InterPro" id="IPR033640">
    <property type="entry name" value="FAR_C"/>
</dbReference>
<dbReference type="Gene3D" id="3.40.50.720">
    <property type="entry name" value="NAD(P)-binding Rossmann-like Domain"/>
    <property type="match status" value="1"/>
</dbReference>
<dbReference type="Pfam" id="PF07993">
    <property type="entry name" value="NAD_binding_4"/>
    <property type="match status" value="1"/>
</dbReference>
<reference evidence="7" key="1">
    <citation type="submission" date="2021-12" db="EMBL/GenBank/DDBJ databases">
        <authorList>
            <person name="King R."/>
        </authorList>
    </citation>
    <scope>NUCLEOTIDE SEQUENCE</scope>
</reference>
<dbReference type="InterPro" id="IPR013120">
    <property type="entry name" value="FAR_NAD-bd"/>
</dbReference>
<dbReference type="GO" id="GO:0102965">
    <property type="term" value="F:alcohol-forming long-chain fatty acyl-CoA reductase activity"/>
    <property type="evidence" value="ECO:0007669"/>
    <property type="project" value="UniProtKB-EC"/>
</dbReference>
<evidence type="ECO:0000256" key="2">
    <source>
        <dbReference type="ARBA" id="ARBA00022516"/>
    </source>
</evidence>
<gene>
    <name evidence="7" type="ORF">DIATSA_LOCUS8756</name>
</gene>
<dbReference type="GO" id="GO:0005777">
    <property type="term" value="C:peroxisome"/>
    <property type="evidence" value="ECO:0007669"/>
    <property type="project" value="TreeGrafter"/>
</dbReference>
<evidence type="ECO:0000259" key="6">
    <source>
        <dbReference type="Pfam" id="PF07993"/>
    </source>
</evidence>
<dbReference type="Proteomes" id="UP001153714">
    <property type="component" value="Chromosome 3"/>
</dbReference>
<comment type="function">
    <text evidence="4">Catalyzes the reduction of fatty acyl-CoA to fatty alcohols.</text>
</comment>
<feature type="domain" description="Thioester reductase (TE)" evidence="6">
    <location>
        <begin position="2"/>
        <end position="168"/>
    </location>
</feature>
<dbReference type="EMBL" id="OU893334">
    <property type="protein sequence ID" value="CAG9791123.1"/>
    <property type="molecule type" value="Genomic_DNA"/>
</dbReference>
<evidence type="ECO:0000313" key="8">
    <source>
        <dbReference type="Proteomes" id="UP001153714"/>
    </source>
</evidence>
<dbReference type="CDD" id="cd09071">
    <property type="entry name" value="FAR_C"/>
    <property type="match status" value="1"/>
</dbReference>
<dbReference type="AlphaFoldDB" id="A0A9N9R6G5"/>
<dbReference type="GO" id="GO:0080019">
    <property type="term" value="F:alcohol-forming very long-chain fatty acyl-CoA reductase activity"/>
    <property type="evidence" value="ECO:0007669"/>
    <property type="project" value="InterPro"/>
</dbReference>
<dbReference type="InterPro" id="IPR026055">
    <property type="entry name" value="FAR"/>
</dbReference>
<dbReference type="PANTHER" id="PTHR11011">
    <property type="entry name" value="MALE STERILITY PROTEIN 2-RELATED"/>
    <property type="match status" value="1"/>
</dbReference>
<keyword evidence="4" id="KW-0560">Oxidoreductase</keyword>
<dbReference type="PANTHER" id="PTHR11011:SF116">
    <property type="entry name" value="FATTY ACYL-COA REDUCTASE CG5065-RELATED"/>
    <property type="match status" value="1"/>
</dbReference>
<sequence>MEEKLDVSAQMNIIAPMFILDICDQLPNMTAFVHVSTAYCHAERYVVEETVYPLPRPLDDMVENCLNGGQLTQAEVKRFISPKPNTYVFTKTLAETVVKKHGYRGYPVAIFRPAIVSTSLRDPFTGWVQDYNGPIGTTVATLKGVMRVVNCNEDLRADFLPVDICANTLITVAWEVVIDNPSDLRVYNCSTGDNPTTWRELRENILEEIRENPIPSIMWYPSLYMITNRYVFKVAALFLETIPLYFIELFMRIFGKNKKRLNLIKVNKRLVGMRNALEHCSTHEYWYTTNNVRRLRARLTQADAAIYNIEPTSICWKDYFKSYARGIKRHLIGDKEAGTPKAKKHLER</sequence>
<name>A0A9N9R6G5_9NEOP</name>
<protein>
    <recommendedName>
        <fullName evidence="4">Fatty acyl-CoA reductase</fullName>
        <ecNumber evidence="4">1.2.1.84</ecNumber>
    </recommendedName>
</protein>
<keyword evidence="8" id="KW-1185">Reference proteome</keyword>